<dbReference type="Proteomes" id="UP000801492">
    <property type="component" value="Unassembled WGS sequence"/>
</dbReference>
<keyword evidence="3" id="KW-1185">Reference proteome</keyword>
<organism evidence="2 3">
    <name type="scientific">Ignelater luminosus</name>
    <name type="common">Cucubano</name>
    <name type="synonym">Pyrophorus luminosus</name>
    <dbReference type="NCBI Taxonomy" id="2038154"/>
    <lineage>
        <taxon>Eukaryota</taxon>
        <taxon>Metazoa</taxon>
        <taxon>Ecdysozoa</taxon>
        <taxon>Arthropoda</taxon>
        <taxon>Hexapoda</taxon>
        <taxon>Insecta</taxon>
        <taxon>Pterygota</taxon>
        <taxon>Neoptera</taxon>
        <taxon>Endopterygota</taxon>
        <taxon>Coleoptera</taxon>
        <taxon>Polyphaga</taxon>
        <taxon>Elateriformia</taxon>
        <taxon>Elateroidea</taxon>
        <taxon>Elateridae</taxon>
        <taxon>Agrypninae</taxon>
        <taxon>Pyrophorini</taxon>
        <taxon>Ignelater</taxon>
    </lineage>
</organism>
<comment type="caution">
    <text evidence="2">The sequence shown here is derived from an EMBL/GenBank/DDBJ whole genome shotgun (WGS) entry which is preliminary data.</text>
</comment>
<evidence type="ECO:0008006" key="4">
    <source>
        <dbReference type="Google" id="ProtNLM"/>
    </source>
</evidence>
<evidence type="ECO:0000313" key="3">
    <source>
        <dbReference type="Proteomes" id="UP000801492"/>
    </source>
</evidence>
<dbReference type="EMBL" id="VTPC01003607">
    <property type="protein sequence ID" value="KAF2898273.1"/>
    <property type="molecule type" value="Genomic_DNA"/>
</dbReference>
<protein>
    <recommendedName>
        <fullName evidence="4">Reverse transcriptase domain-containing protein</fullName>
    </recommendedName>
</protein>
<feature type="region of interest" description="Disordered" evidence="1">
    <location>
        <begin position="1"/>
        <end position="21"/>
    </location>
</feature>
<dbReference type="AlphaFoldDB" id="A0A8K0GHK0"/>
<gene>
    <name evidence="2" type="ORF">ILUMI_07902</name>
</gene>
<proteinExistence type="predicted"/>
<feature type="compositionally biased region" description="Polar residues" evidence="1">
    <location>
        <begin position="1"/>
        <end position="16"/>
    </location>
</feature>
<accession>A0A8K0GHK0</accession>
<evidence type="ECO:0000256" key="1">
    <source>
        <dbReference type="SAM" id="MobiDB-lite"/>
    </source>
</evidence>
<evidence type="ECO:0000313" key="2">
    <source>
        <dbReference type="EMBL" id="KAF2898273.1"/>
    </source>
</evidence>
<reference evidence="2" key="1">
    <citation type="submission" date="2019-08" db="EMBL/GenBank/DDBJ databases">
        <title>The genome of the North American firefly Photinus pyralis.</title>
        <authorList>
            <consortium name="Photinus pyralis genome working group"/>
            <person name="Fallon T.R."/>
            <person name="Sander Lower S.E."/>
            <person name="Weng J.-K."/>
        </authorList>
    </citation>
    <scope>NUCLEOTIDE SEQUENCE</scope>
    <source>
        <strain evidence="2">TRF0915ILg1</strain>
        <tissue evidence="2">Whole body</tissue>
    </source>
</reference>
<name>A0A8K0GHK0_IGNLU</name>
<sequence length="201" mass="23798">METKQSIRTTSGNNNADPFWDGYDSNKDKEYVSELNSAKTSDIISKFSGNSLEEEEILDPNPIERKYKISLQNTKNWNKKCGMMEEVHSPLFADDQIILAEDKEDITYIIKELEEEFGKWELKINFDKSQYRVIGNAADLQIDNISIKLTNEKRKRGRPRTQWNRQVQIAMEKTDLNEDVNDKKKWQMECRRWRYIVQDYG</sequence>